<dbReference type="Proteomes" id="UP000805193">
    <property type="component" value="Unassembled WGS sequence"/>
</dbReference>
<comment type="caution">
    <text evidence="1">The sequence shown here is derived from an EMBL/GenBank/DDBJ whole genome shotgun (WGS) entry which is preliminary data.</text>
</comment>
<evidence type="ECO:0000313" key="2">
    <source>
        <dbReference type="Proteomes" id="UP000805193"/>
    </source>
</evidence>
<gene>
    <name evidence="1" type="ORF">HPB47_005708</name>
</gene>
<dbReference type="EMBL" id="JABSTQ010010859">
    <property type="protein sequence ID" value="KAG0417308.1"/>
    <property type="molecule type" value="Genomic_DNA"/>
</dbReference>
<proteinExistence type="predicted"/>
<organism evidence="1 2">
    <name type="scientific">Ixodes persulcatus</name>
    <name type="common">Taiga tick</name>
    <dbReference type="NCBI Taxonomy" id="34615"/>
    <lineage>
        <taxon>Eukaryota</taxon>
        <taxon>Metazoa</taxon>
        <taxon>Ecdysozoa</taxon>
        <taxon>Arthropoda</taxon>
        <taxon>Chelicerata</taxon>
        <taxon>Arachnida</taxon>
        <taxon>Acari</taxon>
        <taxon>Parasitiformes</taxon>
        <taxon>Ixodida</taxon>
        <taxon>Ixodoidea</taxon>
        <taxon>Ixodidae</taxon>
        <taxon>Ixodinae</taxon>
        <taxon>Ixodes</taxon>
    </lineage>
</organism>
<keyword evidence="2" id="KW-1185">Reference proteome</keyword>
<accession>A0AC60PC85</accession>
<reference evidence="1 2" key="1">
    <citation type="journal article" date="2020" name="Cell">
        <title>Large-Scale Comparative Analyses of Tick Genomes Elucidate Their Genetic Diversity and Vector Capacities.</title>
        <authorList>
            <consortium name="Tick Genome and Microbiome Consortium (TIGMIC)"/>
            <person name="Jia N."/>
            <person name="Wang J."/>
            <person name="Shi W."/>
            <person name="Du L."/>
            <person name="Sun Y."/>
            <person name="Zhan W."/>
            <person name="Jiang J.F."/>
            <person name="Wang Q."/>
            <person name="Zhang B."/>
            <person name="Ji P."/>
            <person name="Bell-Sakyi L."/>
            <person name="Cui X.M."/>
            <person name="Yuan T.T."/>
            <person name="Jiang B.G."/>
            <person name="Yang W.F."/>
            <person name="Lam T.T."/>
            <person name="Chang Q.C."/>
            <person name="Ding S.J."/>
            <person name="Wang X.J."/>
            <person name="Zhu J.G."/>
            <person name="Ruan X.D."/>
            <person name="Zhao L."/>
            <person name="Wei J.T."/>
            <person name="Ye R.Z."/>
            <person name="Que T.C."/>
            <person name="Du C.H."/>
            <person name="Zhou Y.H."/>
            <person name="Cheng J.X."/>
            <person name="Dai P.F."/>
            <person name="Guo W.B."/>
            <person name="Han X.H."/>
            <person name="Huang E.J."/>
            <person name="Li L.F."/>
            <person name="Wei W."/>
            <person name="Gao Y.C."/>
            <person name="Liu J.Z."/>
            <person name="Shao H.Z."/>
            <person name="Wang X."/>
            <person name="Wang C.C."/>
            <person name="Yang T.C."/>
            <person name="Huo Q.B."/>
            <person name="Li W."/>
            <person name="Chen H.Y."/>
            <person name="Chen S.E."/>
            <person name="Zhou L.G."/>
            <person name="Ni X.B."/>
            <person name="Tian J.H."/>
            <person name="Sheng Y."/>
            <person name="Liu T."/>
            <person name="Pan Y.S."/>
            <person name="Xia L.Y."/>
            <person name="Li J."/>
            <person name="Zhao F."/>
            <person name="Cao W.C."/>
        </authorList>
    </citation>
    <scope>NUCLEOTIDE SEQUENCE [LARGE SCALE GENOMIC DNA]</scope>
    <source>
        <strain evidence="1">Iper-2018</strain>
    </source>
</reference>
<sequence length="285" mass="32593">MGDFNGHLVEIDGREDDNGRRLRQMSEDCELEILNLREECVGQRTWMLRDCDIEVVCRDFEEINTRTNALTYEEYAGELKQAIATHSVVRGTPGKRRLVPWWDAEIRRAIQRRQEANREHHRALRALGKAPETLRLWEEYQALKAKTHDIVKGKRQAHDCKKMADIRKGGRKAGEKFWQYIGTLDGKDSTPHLIDAENKGEIQNMKELLDQHLDTLFGMTQEGYEPGNMPTGSPYVKDSSLPTSTNDSQTVVGRVLVDRALARLNGMHCTGLGWNIGQSTERPRP</sequence>
<name>A0AC60PC85_IXOPE</name>
<evidence type="ECO:0000313" key="1">
    <source>
        <dbReference type="EMBL" id="KAG0417308.1"/>
    </source>
</evidence>
<protein>
    <submittedName>
        <fullName evidence="1">Uncharacterized protein</fullName>
    </submittedName>
</protein>